<sequence>MSSDIPGMKPINNENFKKWARKGVKPNVSKNPKLQPFQSGFSGTGGVINMVDNYDRPGTADANYTYARSGTYAYGGANKPGERIPKAGAYAEAGVGEANAKWSIFEAEARGPNAGARADASVTGVSAMATAGIGTASANAGPVGIKVGLQLDTGVSVGVDGLEAKFLGIGVSVGPKTSISFLGNEVSFDFV</sequence>
<dbReference type="AlphaFoldDB" id="A0A8S3SC57"/>
<comment type="caution">
    <text evidence="1">The sequence shown here is derived from an EMBL/GenBank/DDBJ whole genome shotgun (WGS) entry which is preliminary data.</text>
</comment>
<evidence type="ECO:0000313" key="2">
    <source>
        <dbReference type="Proteomes" id="UP000683360"/>
    </source>
</evidence>
<keyword evidence="2" id="KW-1185">Reference proteome</keyword>
<evidence type="ECO:0000313" key="1">
    <source>
        <dbReference type="EMBL" id="CAG2219288.1"/>
    </source>
</evidence>
<protein>
    <submittedName>
        <fullName evidence="1">Uncharacterized protein</fullName>
    </submittedName>
</protein>
<accession>A0A8S3SC57</accession>
<gene>
    <name evidence="1" type="ORF">MEDL_32835</name>
</gene>
<dbReference type="OrthoDB" id="2333662at2759"/>
<organism evidence="1 2">
    <name type="scientific">Mytilus edulis</name>
    <name type="common">Blue mussel</name>
    <dbReference type="NCBI Taxonomy" id="6550"/>
    <lineage>
        <taxon>Eukaryota</taxon>
        <taxon>Metazoa</taxon>
        <taxon>Spiralia</taxon>
        <taxon>Lophotrochozoa</taxon>
        <taxon>Mollusca</taxon>
        <taxon>Bivalvia</taxon>
        <taxon>Autobranchia</taxon>
        <taxon>Pteriomorphia</taxon>
        <taxon>Mytilida</taxon>
        <taxon>Mytiloidea</taxon>
        <taxon>Mytilidae</taxon>
        <taxon>Mytilinae</taxon>
        <taxon>Mytilus</taxon>
    </lineage>
</organism>
<dbReference type="Proteomes" id="UP000683360">
    <property type="component" value="Unassembled WGS sequence"/>
</dbReference>
<proteinExistence type="predicted"/>
<reference evidence="1" key="1">
    <citation type="submission" date="2021-03" db="EMBL/GenBank/DDBJ databases">
        <authorList>
            <person name="Bekaert M."/>
        </authorList>
    </citation>
    <scope>NUCLEOTIDE SEQUENCE</scope>
</reference>
<name>A0A8S3SC57_MYTED</name>
<dbReference type="EMBL" id="CAJPWZ010001626">
    <property type="protein sequence ID" value="CAG2219288.1"/>
    <property type="molecule type" value="Genomic_DNA"/>
</dbReference>